<keyword evidence="10" id="KW-1185">Reference proteome</keyword>
<reference evidence="10" key="1">
    <citation type="journal article" date="2019" name="Int. J. Syst. Evol. Microbiol.">
        <title>The Global Catalogue of Microorganisms (GCM) 10K type strain sequencing project: providing services to taxonomists for standard genome sequencing and annotation.</title>
        <authorList>
            <consortium name="The Broad Institute Genomics Platform"/>
            <consortium name="The Broad Institute Genome Sequencing Center for Infectious Disease"/>
            <person name="Wu L."/>
            <person name="Ma J."/>
        </authorList>
    </citation>
    <scope>NUCLEOTIDE SEQUENCE [LARGE SCALE GENOMIC DNA]</scope>
    <source>
        <strain evidence="10">JCM 32226</strain>
    </source>
</reference>
<evidence type="ECO:0000313" key="9">
    <source>
        <dbReference type="EMBL" id="GAA4494428.1"/>
    </source>
</evidence>
<evidence type="ECO:0000256" key="6">
    <source>
        <dbReference type="ARBA" id="ARBA00023136"/>
    </source>
</evidence>
<evidence type="ECO:0000256" key="5">
    <source>
        <dbReference type="ARBA" id="ARBA00022989"/>
    </source>
</evidence>
<evidence type="ECO:0000256" key="1">
    <source>
        <dbReference type="ARBA" id="ARBA00004162"/>
    </source>
</evidence>
<dbReference type="InterPro" id="IPR003400">
    <property type="entry name" value="ExbD"/>
</dbReference>
<gene>
    <name evidence="9" type="ORF">GCM10023095_06010</name>
</gene>
<evidence type="ECO:0000256" key="3">
    <source>
        <dbReference type="ARBA" id="ARBA00022475"/>
    </source>
</evidence>
<keyword evidence="6 8" id="KW-0472">Membrane</keyword>
<keyword evidence="5 8" id="KW-1133">Transmembrane helix</keyword>
<evidence type="ECO:0000256" key="8">
    <source>
        <dbReference type="SAM" id="Phobius"/>
    </source>
</evidence>
<comment type="caution">
    <text evidence="9">The sequence shown here is derived from an EMBL/GenBank/DDBJ whole genome shotgun (WGS) entry which is preliminary data.</text>
</comment>
<feature type="transmembrane region" description="Helical" evidence="8">
    <location>
        <begin position="20"/>
        <end position="42"/>
    </location>
</feature>
<dbReference type="Proteomes" id="UP001501321">
    <property type="component" value="Unassembled WGS sequence"/>
</dbReference>
<accession>A0ABP8Q0J4</accession>
<proteinExistence type="inferred from homology"/>
<evidence type="ECO:0000256" key="2">
    <source>
        <dbReference type="ARBA" id="ARBA00005811"/>
    </source>
</evidence>
<comment type="similarity">
    <text evidence="2 7">Belongs to the ExbD/TolR family.</text>
</comment>
<keyword evidence="7" id="KW-0653">Protein transport</keyword>
<organism evidence="9 10">
    <name type="scientific">Pseudaeromonas paramecii</name>
    <dbReference type="NCBI Taxonomy" id="2138166"/>
    <lineage>
        <taxon>Bacteria</taxon>
        <taxon>Pseudomonadati</taxon>
        <taxon>Pseudomonadota</taxon>
        <taxon>Gammaproteobacteria</taxon>
        <taxon>Aeromonadales</taxon>
        <taxon>Aeromonadaceae</taxon>
        <taxon>Pseudaeromonas</taxon>
    </lineage>
</organism>
<dbReference type="PANTHER" id="PTHR30558:SF7">
    <property type="entry name" value="TOL-PAL SYSTEM PROTEIN TOLR"/>
    <property type="match status" value="1"/>
</dbReference>
<keyword evidence="7" id="KW-0813">Transport</keyword>
<dbReference type="RefSeq" id="WP_345009924.1">
    <property type="nucleotide sequence ID" value="NZ_BAABFC010000003.1"/>
</dbReference>
<evidence type="ECO:0000256" key="4">
    <source>
        <dbReference type="ARBA" id="ARBA00022692"/>
    </source>
</evidence>
<dbReference type="PANTHER" id="PTHR30558">
    <property type="entry name" value="EXBD MEMBRANE COMPONENT OF PMF-DRIVEN MACROMOLECULE IMPORT SYSTEM"/>
    <property type="match status" value="1"/>
</dbReference>
<evidence type="ECO:0000313" key="10">
    <source>
        <dbReference type="Proteomes" id="UP001501321"/>
    </source>
</evidence>
<keyword evidence="4 7" id="KW-0812">Transmembrane</keyword>
<keyword evidence="3" id="KW-1003">Cell membrane</keyword>
<dbReference type="Pfam" id="PF02472">
    <property type="entry name" value="ExbD"/>
    <property type="match status" value="1"/>
</dbReference>
<dbReference type="Gene3D" id="3.30.420.270">
    <property type="match status" value="1"/>
</dbReference>
<comment type="subcellular location">
    <subcellularLocation>
        <location evidence="1">Cell membrane</location>
        <topology evidence="1">Single-pass membrane protein</topology>
    </subcellularLocation>
    <subcellularLocation>
        <location evidence="7">Cell membrane</location>
        <topology evidence="7">Single-pass type II membrane protein</topology>
    </subcellularLocation>
</comment>
<protein>
    <submittedName>
        <fullName evidence="9">Biopolymer transporter ExbD</fullName>
    </submittedName>
</protein>
<evidence type="ECO:0000256" key="7">
    <source>
        <dbReference type="RuleBase" id="RU003879"/>
    </source>
</evidence>
<sequence length="140" mass="15153">MAFGRLGGEEGEEQPMADINMIPMIDVMLVLLIVFMITAPLLTNAVKLELPEASSAENQPKPDDISLALDAQGQSFWNGEPCDSACLDDKMGQLADKQPQPELQLKVDKQVPYEQVAKLMAQASRHGLTKLAFVSDPSGA</sequence>
<name>A0ABP8Q0J4_9GAMM</name>
<dbReference type="EMBL" id="BAABFC010000003">
    <property type="protein sequence ID" value="GAA4494428.1"/>
    <property type="molecule type" value="Genomic_DNA"/>
</dbReference>